<keyword evidence="10" id="KW-0067">ATP-binding</keyword>
<dbReference type="Gene3D" id="1.10.10.10">
    <property type="entry name" value="Winged helix-like DNA-binding domain superfamily/Winged helix DNA-binding domain"/>
    <property type="match status" value="1"/>
</dbReference>
<dbReference type="PRINTS" id="PR00364">
    <property type="entry name" value="DISEASERSIST"/>
</dbReference>
<dbReference type="GO" id="GO:0009626">
    <property type="term" value="P:plant-type hypersensitive response"/>
    <property type="evidence" value="ECO:0007669"/>
    <property type="project" value="UniProtKB-KW"/>
</dbReference>
<feature type="domain" description="Disease resistance protein winged helix" evidence="12">
    <location>
        <begin position="399"/>
        <end position="463"/>
    </location>
</feature>
<dbReference type="PANTHER" id="PTHR23155:SF1152">
    <property type="entry name" value="AAA+ ATPASE DOMAIN-CONTAINING PROTEIN"/>
    <property type="match status" value="1"/>
</dbReference>
<evidence type="ECO:0000256" key="1">
    <source>
        <dbReference type="ARBA" id="ARBA00002074"/>
    </source>
</evidence>
<reference evidence="14" key="1">
    <citation type="submission" date="2020-06" db="EMBL/GenBank/DDBJ databases">
        <authorList>
            <person name="Li T."/>
            <person name="Hu X."/>
            <person name="Zhang T."/>
            <person name="Song X."/>
            <person name="Zhang H."/>
            <person name="Dai N."/>
            <person name="Sheng W."/>
            <person name="Hou X."/>
            <person name="Wei L."/>
        </authorList>
    </citation>
    <scope>NUCLEOTIDE SEQUENCE</scope>
    <source>
        <strain evidence="14">3651</strain>
        <tissue evidence="14">Leaf</tissue>
    </source>
</reference>
<evidence type="ECO:0000256" key="6">
    <source>
        <dbReference type="ARBA" id="ARBA00022667"/>
    </source>
</evidence>
<evidence type="ECO:0000259" key="13">
    <source>
        <dbReference type="Pfam" id="PF23598"/>
    </source>
</evidence>
<protein>
    <submittedName>
        <fullName evidence="14">ToMV resistance protein Tm-2(2)</fullName>
    </submittedName>
</protein>
<dbReference type="AlphaFoldDB" id="A0AAE1YBL4"/>
<dbReference type="InterPro" id="IPR032675">
    <property type="entry name" value="LRR_dom_sf"/>
</dbReference>
<evidence type="ECO:0000256" key="9">
    <source>
        <dbReference type="ARBA" id="ARBA00022821"/>
    </source>
</evidence>
<evidence type="ECO:0000256" key="5">
    <source>
        <dbReference type="ARBA" id="ARBA00022614"/>
    </source>
</evidence>
<sequence length="857" mass="97709">MAYAALVSLKLIIERLLKSCPGIIDLAYENVKSLQELFTLEDGSNNARVKAVEREIREAAYRLEDVLESHVSTHFLSQSQTLDGDLALEVKEEISFFTETVKKIKEQLSSLLQQPEEDDAVGSCRRYHFEGNKSKIFGLDHDLVEIKDLLLNNTTKHLVVPIVGMAGIGKTTLAKAVYGDPDIVSHYECRAFVLVGPEYVWRDIVLGILAQMDLEINEMHAQGEGRLGLELRIRLFHRRYPIVLDDIWDEKTRDILCNYLPETKNGSRIILTTRIEKVAQPHRTTADGHGHKVHQMRFLNDKESWHLLCYKVFGEEKLYPPHLETAGKKIAKKCKGLPLTIISVAKHLFEAKKTPEYWEMVANKVHSIIGADKETSKVLFLSYKYLAPHLKACFVYMGVFPHDHDVPASDIVKLWCTEGFLESSQTKNLEDVAMKCLEDLVSRNVVEIRKRSSSGGIKTCNIYSVFWHICIAEAQKDKFFHIIEKDDNHGIESQRRLCIHNNVLYGIKDVRNLMTSISSVRSILCTGPNHQYPTPICLGFSLLRVLDALTIRFYRFPSEVVKLVQLKYLAFTYNGKLQHTISNLCNLQYLIVRQYLSILTSKAGRPDLPKEIWNMRELKHLEVMGSDIPHPSYDDALLPNLCTLLGISARNCTKEILGRIPNLKKLGIQIELAPDVAETLCWFDYLASLLQLESLKCSIVNPNFQVVLPTSRAQIFPPGLKKLTLSGLGFPWEYMKTIAQLPNLKVLKLQCYAFRGPVWEIDYVFLKLRFLLIEDTDLEIWDASDFNFRSLECLIFRHCYKLQEVPEDIGDSGFLEMIELVDCSPSLVASAEQLAKDRPKSRKLEVVVKSSDGKLKS</sequence>
<dbReference type="Pfam" id="PF23559">
    <property type="entry name" value="WHD_DRP"/>
    <property type="match status" value="1"/>
</dbReference>
<evidence type="ECO:0000313" key="14">
    <source>
        <dbReference type="EMBL" id="KAK4427110.1"/>
    </source>
</evidence>
<evidence type="ECO:0000256" key="7">
    <source>
        <dbReference type="ARBA" id="ARBA00022737"/>
    </source>
</evidence>
<dbReference type="InterPro" id="IPR027417">
    <property type="entry name" value="P-loop_NTPase"/>
</dbReference>
<dbReference type="Pfam" id="PF23598">
    <property type="entry name" value="LRR_14"/>
    <property type="match status" value="1"/>
</dbReference>
<dbReference type="Pfam" id="PF00931">
    <property type="entry name" value="NB-ARC"/>
    <property type="match status" value="1"/>
</dbReference>
<dbReference type="InterPro" id="IPR055414">
    <property type="entry name" value="LRR_R13L4/SHOC2-like"/>
</dbReference>
<evidence type="ECO:0000259" key="11">
    <source>
        <dbReference type="Pfam" id="PF00931"/>
    </source>
</evidence>
<dbReference type="InterPro" id="IPR058922">
    <property type="entry name" value="WHD_DRP"/>
</dbReference>
<dbReference type="GO" id="GO:0043531">
    <property type="term" value="F:ADP binding"/>
    <property type="evidence" value="ECO:0007669"/>
    <property type="project" value="InterPro"/>
</dbReference>
<dbReference type="GO" id="GO:0005524">
    <property type="term" value="F:ATP binding"/>
    <property type="evidence" value="ECO:0007669"/>
    <property type="project" value="UniProtKB-KW"/>
</dbReference>
<dbReference type="EMBL" id="JACGWO010000005">
    <property type="protein sequence ID" value="KAK4427110.1"/>
    <property type="molecule type" value="Genomic_DNA"/>
</dbReference>
<reference evidence="14" key="2">
    <citation type="journal article" date="2024" name="Plant">
        <title>Genomic evolution and insights into agronomic trait innovations of Sesamum species.</title>
        <authorList>
            <person name="Miao H."/>
            <person name="Wang L."/>
            <person name="Qu L."/>
            <person name="Liu H."/>
            <person name="Sun Y."/>
            <person name="Le M."/>
            <person name="Wang Q."/>
            <person name="Wei S."/>
            <person name="Zheng Y."/>
            <person name="Lin W."/>
            <person name="Duan Y."/>
            <person name="Cao H."/>
            <person name="Xiong S."/>
            <person name="Wang X."/>
            <person name="Wei L."/>
            <person name="Li C."/>
            <person name="Ma Q."/>
            <person name="Ju M."/>
            <person name="Zhao R."/>
            <person name="Li G."/>
            <person name="Mu C."/>
            <person name="Tian Q."/>
            <person name="Mei H."/>
            <person name="Zhang T."/>
            <person name="Gao T."/>
            <person name="Zhang H."/>
        </authorList>
    </citation>
    <scope>NUCLEOTIDE SEQUENCE</scope>
    <source>
        <strain evidence="14">3651</strain>
    </source>
</reference>
<comment type="function">
    <text evidence="1">Confers resistance to late blight (Phytophthora infestans) races carrying the avirulence gene Avr1. Resistance proteins guard the plant against pathogens that contain an appropriate avirulence protein via an indirect interaction with this avirulence protein. That triggers a defense system including the hypersensitive response, which restricts the pathogen growth.</text>
</comment>
<dbReference type="Gene3D" id="1.10.8.430">
    <property type="entry name" value="Helical domain of apoptotic protease-activating factors"/>
    <property type="match status" value="1"/>
</dbReference>
<organism evidence="14 15">
    <name type="scientific">Sesamum alatum</name>
    <dbReference type="NCBI Taxonomy" id="300844"/>
    <lineage>
        <taxon>Eukaryota</taxon>
        <taxon>Viridiplantae</taxon>
        <taxon>Streptophyta</taxon>
        <taxon>Embryophyta</taxon>
        <taxon>Tracheophyta</taxon>
        <taxon>Spermatophyta</taxon>
        <taxon>Magnoliopsida</taxon>
        <taxon>eudicotyledons</taxon>
        <taxon>Gunneridae</taxon>
        <taxon>Pentapetalae</taxon>
        <taxon>asterids</taxon>
        <taxon>lamiids</taxon>
        <taxon>Lamiales</taxon>
        <taxon>Pedaliaceae</taxon>
        <taxon>Sesamum</taxon>
    </lineage>
</organism>
<keyword evidence="7" id="KW-0677">Repeat</keyword>
<proteinExistence type="inferred from homology"/>
<feature type="domain" description="NB-ARC" evidence="11">
    <location>
        <begin position="143"/>
        <end position="315"/>
    </location>
</feature>
<dbReference type="Proteomes" id="UP001293254">
    <property type="component" value="Unassembled WGS sequence"/>
</dbReference>
<dbReference type="InterPro" id="IPR042197">
    <property type="entry name" value="Apaf_helical"/>
</dbReference>
<dbReference type="SUPFAM" id="SSF52058">
    <property type="entry name" value="L domain-like"/>
    <property type="match status" value="1"/>
</dbReference>
<comment type="caution">
    <text evidence="14">The sequence shown here is derived from an EMBL/GenBank/DDBJ whole genome shotgun (WGS) entry which is preliminary data.</text>
</comment>
<evidence type="ECO:0000256" key="8">
    <source>
        <dbReference type="ARBA" id="ARBA00022741"/>
    </source>
</evidence>
<keyword evidence="8" id="KW-0547">Nucleotide-binding</keyword>
<name>A0AAE1YBL4_9LAMI</name>
<dbReference type="InterPro" id="IPR002182">
    <property type="entry name" value="NB-ARC"/>
</dbReference>
<dbReference type="PANTHER" id="PTHR23155">
    <property type="entry name" value="DISEASE RESISTANCE PROTEIN RP"/>
    <property type="match status" value="1"/>
</dbReference>
<keyword evidence="15" id="KW-1185">Reference proteome</keyword>
<dbReference type="InterPro" id="IPR036388">
    <property type="entry name" value="WH-like_DNA-bd_sf"/>
</dbReference>
<accession>A0AAE1YBL4</accession>
<keyword evidence="9" id="KW-0611">Plant defense</keyword>
<keyword evidence="6" id="KW-0381">Hypersensitive response</keyword>
<keyword evidence="4" id="KW-0963">Cytoplasm</keyword>
<evidence type="ECO:0000313" key="15">
    <source>
        <dbReference type="Proteomes" id="UP001293254"/>
    </source>
</evidence>
<evidence type="ECO:0000256" key="3">
    <source>
        <dbReference type="ARBA" id="ARBA00008894"/>
    </source>
</evidence>
<comment type="subcellular location">
    <subcellularLocation>
        <location evidence="2">Cytoplasm</location>
    </subcellularLocation>
</comment>
<dbReference type="Gene3D" id="1.20.5.4130">
    <property type="match status" value="1"/>
</dbReference>
<evidence type="ECO:0000256" key="2">
    <source>
        <dbReference type="ARBA" id="ARBA00004496"/>
    </source>
</evidence>
<dbReference type="SUPFAM" id="SSF52540">
    <property type="entry name" value="P-loop containing nucleoside triphosphate hydrolases"/>
    <property type="match status" value="1"/>
</dbReference>
<evidence type="ECO:0000256" key="10">
    <source>
        <dbReference type="ARBA" id="ARBA00022840"/>
    </source>
</evidence>
<comment type="similarity">
    <text evidence="3">Belongs to the disease resistance NB-LRR family.</text>
</comment>
<evidence type="ECO:0000259" key="12">
    <source>
        <dbReference type="Pfam" id="PF23559"/>
    </source>
</evidence>
<dbReference type="InterPro" id="IPR044974">
    <property type="entry name" value="Disease_R_plants"/>
</dbReference>
<gene>
    <name evidence="14" type="ORF">Salat_1479900</name>
</gene>
<dbReference type="Gene3D" id="3.40.50.300">
    <property type="entry name" value="P-loop containing nucleotide triphosphate hydrolases"/>
    <property type="match status" value="1"/>
</dbReference>
<dbReference type="GO" id="GO:0005737">
    <property type="term" value="C:cytoplasm"/>
    <property type="evidence" value="ECO:0007669"/>
    <property type="project" value="UniProtKB-SubCell"/>
</dbReference>
<evidence type="ECO:0000256" key="4">
    <source>
        <dbReference type="ARBA" id="ARBA00022490"/>
    </source>
</evidence>
<keyword evidence="5" id="KW-0433">Leucine-rich repeat</keyword>
<feature type="domain" description="Disease resistance R13L4/SHOC-2-like LRR" evidence="13">
    <location>
        <begin position="520"/>
        <end position="774"/>
    </location>
</feature>
<dbReference type="FunFam" id="1.10.10.10:FF:000322">
    <property type="entry name" value="Probable disease resistance protein At1g63360"/>
    <property type="match status" value="1"/>
</dbReference>
<dbReference type="Gene3D" id="3.80.10.10">
    <property type="entry name" value="Ribonuclease Inhibitor"/>
    <property type="match status" value="1"/>
</dbReference>